<protein>
    <submittedName>
        <fullName evidence="1">DNA phosphorothioation-associated protein 4</fullName>
    </submittedName>
</protein>
<evidence type="ECO:0000313" key="2">
    <source>
        <dbReference type="Proteomes" id="UP000675431"/>
    </source>
</evidence>
<reference evidence="1 2" key="1">
    <citation type="submission" date="2021-04" db="EMBL/GenBank/DDBJ databases">
        <title>Allobacillus sp. nov. SKP8-2 isolated from shrimp paste.</title>
        <authorList>
            <person name="Tanasupawat S."/>
            <person name="Yiamsombat S."/>
            <person name="Kanchanasin P."/>
            <person name="Kuncharoen N."/>
        </authorList>
    </citation>
    <scope>NUCLEOTIDE SEQUENCE [LARGE SCALE GENOMIC DNA]</scope>
    <source>
        <strain evidence="1 2">SKP8-2</strain>
    </source>
</reference>
<name>A0A941CVU9_9BACI</name>
<accession>A0A941CVU9</accession>
<proteinExistence type="predicted"/>
<organism evidence="1 2">
    <name type="scientific">Allobacillus saliphilus</name>
    <dbReference type="NCBI Taxonomy" id="2912308"/>
    <lineage>
        <taxon>Bacteria</taxon>
        <taxon>Bacillati</taxon>
        <taxon>Bacillota</taxon>
        <taxon>Bacilli</taxon>
        <taxon>Bacillales</taxon>
        <taxon>Bacillaceae</taxon>
        <taxon>Allobacillus</taxon>
    </lineage>
</organism>
<dbReference type="NCBIfam" id="TIGR04062">
    <property type="entry name" value="dnd_assoc_4"/>
    <property type="match status" value="1"/>
</dbReference>
<keyword evidence="2" id="KW-1185">Reference proteome</keyword>
<dbReference type="RefSeq" id="WP_212369035.1">
    <property type="nucleotide sequence ID" value="NZ_JAGSIE010000014.1"/>
</dbReference>
<dbReference type="InterPro" id="IPR023983">
    <property type="entry name" value="DNA_S_mod_dnd_assoc_4"/>
</dbReference>
<dbReference type="AlphaFoldDB" id="A0A941CVU9"/>
<sequence>MSQRRIRRPKDQEKIYRELTDKDEFGVFNSYKDIFMISGLIGYLNDKRISFENSLEPISWTVFNLETDETVINAVALNTSEDPSILIEDEEKFDQKITIFEEFAAGGATILYEKLVENKRFAVNSLFELLMEAKQQRGSQDRDIAAIADIISFD</sequence>
<comment type="caution">
    <text evidence="1">The sequence shown here is derived from an EMBL/GenBank/DDBJ whole genome shotgun (WGS) entry which is preliminary data.</text>
</comment>
<gene>
    <name evidence="1" type="ORF">KC820_05580</name>
</gene>
<dbReference type="Proteomes" id="UP000675431">
    <property type="component" value="Unassembled WGS sequence"/>
</dbReference>
<evidence type="ECO:0000313" key="1">
    <source>
        <dbReference type="EMBL" id="MBR7553625.1"/>
    </source>
</evidence>
<dbReference type="EMBL" id="JAGSIE010000014">
    <property type="protein sequence ID" value="MBR7553625.1"/>
    <property type="molecule type" value="Genomic_DNA"/>
</dbReference>